<dbReference type="AlphaFoldDB" id="A0A6J1M0K8"/>
<dbReference type="SUPFAM" id="SSF54695">
    <property type="entry name" value="POZ domain"/>
    <property type="match status" value="1"/>
</dbReference>
<feature type="region of interest" description="Disordered" evidence="1">
    <location>
        <begin position="259"/>
        <end position="305"/>
    </location>
</feature>
<reference evidence="4" key="1">
    <citation type="submission" date="2025-08" db="UniProtKB">
        <authorList>
            <consortium name="RefSeq"/>
        </authorList>
    </citation>
    <scope>IDENTIFICATION</scope>
    <source>
        <strain evidence="4">15085-1641.00</strain>
        <tissue evidence="4">Whole body</tissue>
    </source>
</reference>
<evidence type="ECO:0000313" key="4">
    <source>
        <dbReference type="RefSeq" id="XP_023173309.1"/>
    </source>
</evidence>
<protein>
    <submittedName>
        <fullName evidence="4">Uncharacterized protein LOC111601102</fullName>
    </submittedName>
</protein>
<dbReference type="OrthoDB" id="7963723at2759"/>
<organism evidence="3 4">
    <name type="scientific">Drosophila hydei</name>
    <name type="common">Fruit fly</name>
    <dbReference type="NCBI Taxonomy" id="7224"/>
    <lineage>
        <taxon>Eukaryota</taxon>
        <taxon>Metazoa</taxon>
        <taxon>Ecdysozoa</taxon>
        <taxon>Arthropoda</taxon>
        <taxon>Hexapoda</taxon>
        <taxon>Insecta</taxon>
        <taxon>Pterygota</taxon>
        <taxon>Neoptera</taxon>
        <taxon>Endopterygota</taxon>
        <taxon>Diptera</taxon>
        <taxon>Brachycera</taxon>
        <taxon>Muscomorpha</taxon>
        <taxon>Ephydroidea</taxon>
        <taxon>Drosophilidae</taxon>
        <taxon>Drosophila</taxon>
    </lineage>
</organism>
<name>A0A6J1M0K8_DROHY</name>
<dbReference type="RefSeq" id="XP_023173309.1">
    <property type="nucleotide sequence ID" value="XM_023317541.2"/>
</dbReference>
<dbReference type="InterPro" id="IPR011333">
    <property type="entry name" value="SKP1/BTB/POZ_sf"/>
</dbReference>
<dbReference type="InterPro" id="IPR000210">
    <property type="entry name" value="BTB/POZ_dom"/>
</dbReference>
<dbReference type="KEGG" id="dhe:111601102"/>
<dbReference type="GO" id="GO:0022008">
    <property type="term" value="P:neurogenesis"/>
    <property type="evidence" value="ECO:0007669"/>
    <property type="project" value="TreeGrafter"/>
</dbReference>
<dbReference type="SMART" id="SM00225">
    <property type="entry name" value="BTB"/>
    <property type="match status" value="1"/>
</dbReference>
<dbReference type="OMA" id="YDFCAGP"/>
<proteinExistence type="predicted"/>
<sequence>MQNAGSNWQDLRPRERMEYLLKTGHLSDCSFVVYDNDGKKVILKYHKFVLMSVSPVFERMFEGDFEEAKIPDNIVLDDVSGNDFKKFMEYLYWHDNRRLDTYDLQTLQTLIYLSKKFMVTFFTNNCLNVIKRRLSSGLEADVTIDLFEYSHQLEDEELVTNIRSKFRFNPDAYINAAAVFDLSSEVFLKFIEEFNDIVGDKLRFSVIDRYCKIHGLVESSEQFSQNTSIVDSDHDDECGDYSPVIKKVKALVEAPKTDIKNAEETERDIENESFKKDENENDTEKSTDPNTEQITKEQNDEKEQKKKEEYISNLLKSIKFTSMTAYDFCAGPGTSNLLTIEKKYEVLSSICIAEYKMHLLSSF</sequence>
<feature type="compositionally biased region" description="Basic and acidic residues" evidence="1">
    <location>
        <begin position="259"/>
        <end position="287"/>
    </location>
</feature>
<keyword evidence="3" id="KW-1185">Reference proteome</keyword>
<feature type="compositionally biased region" description="Basic and acidic residues" evidence="1">
    <location>
        <begin position="294"/>
        <end position="305"/>
    </location>
</feature>
<dbReference type="GeneID" id="111601102"/>
<dbReference type="PROSITE" id="PS50097">
    <property type="entry name" value="BTB"/>
    <property type="match status" value="1"/>
</dbReference>
<accession>A0A6J1M0K8</accession>
<evidence type="ECO:0000313" key="3">
    <source>
        <dbReference type="Proteomes" id="UP000504633"/>
    </source>
</evidence>
<evidence type="ECO:0000259" key="2">
    <source>
        <dbReference type="PROSITE" id="PS50097"/>
    </source>
</evidence>
<feature type="domain" description="BTB" evidence="2">
    <location>
        <begin position="27"/>
        <end position="92"/>
    </location>
</feature>
<dbReference type="Pfam" id="PF00651">
    <property type="entry name" value="BTB"/>
    <property type="match status" value="1"/>
</dbReference>
<dbReference type="PANTHER" id="PTHR45774:SF4">
    <property type="entry name" value="AXUNDEAD, ISOFORM F"/>
    <property type="match status" value="1"/>
</dbReference>
<dbReference type="Proteomes" id="UP000504633">
    <property type="component" value="Unplaced"/>
</dbReference>
<evidence type="ECO:0000256" key="1">
    <source>
        <dbReference type="SAM" id="MobiDB-lite"/>
    </source>
</evidence>
<gene>
    <name evidence="4" type="primary">LOC111601102</name>
</gene>
<dbReference type="GO" id="GO:0005829">
    <property type="term" value="C:cytosol"/>
    <property type="evidence" value="ECO:0007669"/>
    <property type="project" value="TreeGrafter"/>
</dbReference>
<dbReference type="PANTHER" id="PTHR45774">
    <property type="entry name" value="BTB/POZ DOMAIN-CONTAINING"/>
    <property type="match status" value="1"/>
</dbReference>
<dbReference type="Gene3D" id="3.30.710.10">
    <property type="entry name" value="Potassium Channel Kv1.1, Chain A"/>
    <property type="match status" value="1"/>
</dbReference>